<name>A0A940N2S8_9PROT</name>
<sequence>MPPAVEEGDSRDPSWSPRPVPVDWLWNVLTVGGPAERVEAFRAAAAGPGVVPWTLDLAAMEEEFLLPMAAPPDGVRAISLAGAKILARRLRDAAAANHQAALARMATDRTCPFDLHRLLPVPPAILALGPEEGESRGWLRAHWGVARPLRHGQVLPSTLDGRRKRMGQLRVGFWSADWSPWAAVARLRRAWPGLSFELQPHYPGGAGKGTAEPAGDGGHITPVREGTGRKARARAGIRRDG</sequence>
<dbReference type="Proteomes" id="UP000677537">
    <property type="component" value="Unassembled WGS sequence"/>
</dbReference>
<feature type="region of interest" description="Disordered" evidence="1">
    <location>
        <begin position="204"/>
        <end position="241"/>
    </location>
</feature>
<keyword evidence="3" id="KW-1185">Reference proteome</keyword>
<proteinExistence type="predicted"/>
<comment type="caution">
    <text evidence="2">The sequence shown here is derived from an EMBL/GenBank/DDBJ whole genome shotgun (WGS) entry which is preliminary data.</text>
</comment>
<feature type="compositionally biased region" description="Basic residues" evidence="1">
    <location>
        <begin position="229"/>
        <end position="241"/>
    </location>
</feature>
<evidence type="ECO:0000313" key="3">
    <source>
        <dbReference type="Proteomes" id="UP000677537"/>
    </source>
</evidence>
<dbReference type="EMBL" id="JAGIZA010000020">
    <property type="protein sequence ID" value="MBP0495692.1"/>
    <property type="molecule type" value="Genomic_DNA"/>
</dbReference>
<organism evidence="2 3">
    <name type="scientific">Roseomonas indoligenes</name>
    <dbReference type="NCBI Taxonomy" id="2820811"/>
    <lineage>
        <taxon>Bacteria</taxon>
        <taxon>Pseudomonadati</taxon>
        <taxon>Pseudomonadota</taxon>
        <taxon>Alphaproteobacteria</taxon>
        <taxon>Acetobacterales</taxon>
        <taxon>Roseomonadaceae</taxon>
        <taxon>Roseomonas</taxon>
    </lineage>
</organism>
<dbReference type="RefSeq" id="WP_209376489.1">
    <property type="nucleotide sequence ID" value="NZ_JAGIZA010000020.1"/>
</dbReference>
<gene>
    <name evidence="2" type="ORF">J5Y10_23110</name>
</gene>
<dbReference type="AlphaFoldDB" id="A0A940N2S8"/>
<protein>
    <submittedName>
        <fullName evidence="2">Uncharacterized protein</fullName>
    </submittedName>
</protein>
<evidence type="ECO:0000313" key="2">
    <source>
        <dbReference type="EMBL" id="MBP0495692.1"/>
    </source>
</evidence>
<accession>A0A940N2S8</accession>
<evidence type="ECO:0000256" key="1">
    <source>
        <dbReference type="SAM" id="MobiDB-lite"/>
    </source>
</evidence>
<reference evidence="2" key="1">
    <citation type="submission" date="2021-03" db="EMBL/GenBank/DDBJ databases">
        <authorList>
            <person name="So Y."/>
        </authorList>
    </citation>
    <scope>NUCLEOTIDE SEQUENCE</scope>
    <source>
        <strain evidence="2">SG15</strain>
    </source>
</reference>